<reference evidence="2" key="2">
    <citation type="submission" date="2020-09" db="EMBL/GenBank/DDBJ databases">
        <authorList>
            <person name="Sun Q."/>
            <person name="Zhou Y."/>
        </authorList>
    </citation>
    <scope>NUCLEOTIDE SEQUENCE</scope>
    <source>
        <strain evidence="2">CGMCC 1.12751</strain>
    </source>
</reference>
<organism evidence="2 3">
    <name type="scientific">Bizionia arctica</name>
    <dbReference type="NCBI Taxonomy" id="1495645"/>
    <lineage>
        <taxon>Bacteria</taxon>
        <taxon>Pseudomonadati</taxon>
        <taxon>Bacteroidota</taxon>
        <taxon>Flavobacteriia</taxon>
        <taxon>Flavobacteriales</taxon>
        <taxon>Flavobacteriaceae</taxon>
        <taxon>Bizionia</taxon>
    </lineage>
</organism>
<keyword evidence="3" id="KW-1185">Reference proteome</keyword>
<accession>A0A917LMW2</accession>
<dbReference type="EMBL" id="BMFQ01000002">
    <property type="protein sequence ID" value="GGG43963.1"/>
    <property type="molecule type" value="Genomic_DNA"/>
</dbReference>
<protein>
    <recommendedName>
        <fullName evidence="4">Cell wall anchor protein</fullName>
    </recommendedName>
</protein>
<keyword evidence="1" id="KW-0732">Signal</keyword>
<evidence type="ECO:0008006" key="4">
    <source>
        <dbReference type="Google" id="ProtNLM"/>
    </source>
</evidence>
<sequence length="486" mass="51607">MKKLNLRLRILTLAVFASFSFNAISQVGIGTLTPDASAMLDLSSTEKGLLAPRMTSAQRIAIASPIEGLLVYDITESAFYFYKSSAWTKLGSESRNNHKIIKSAADLSAELTAGGGSKYLLSSNILYEINGTITLAQSIDLNNAYIAGIDTNEDVLVKIGGTMFVGNTGGSIKNVTLSAPGGTIFNLSGSNTENIIFRDCFVANSGSVGSINGYGLVFLSVVQFVGNTAGITYSNITDLLMSNTGWSASNGGTYETFTGTFGFIEKQGGFSKVDGSAIGVDFSSNPVVNEGVLTGTSFSGTSAQYVKGYTVGSYTGFNFNNAWTVNCPGIPVESDQVASGNIYYDGSITNGFGQTFNNGNARNLAGNSNTNSTTAVNLMRVSSPVDNRITYLGKKTRTFQINASLSIRGENGLGNYYAFFIRKNGSTTLTETNTLMRVNNVDDVSSNSITGTVELDPNDYIEIWVKRLTGTGSTEIAVFSLNLNMK</sequence>
<comment type="caution">
    <text evidence="2">The sequence shown here is derived from an EMBL/GenBank/DDBJ whole genome shotgun (WGS) entry which is preliminary data.</text>
</comment>
<evidence type="ECO:0000256" key="1">
    <source>
        <dbReference type="SAM" id="SignalP"/>
    </source>
</evidence>
<dbReference type="RefSeq" id="WP_229736607.1">
    <property type="nucleotide sequence ID" value="NZ_BMFQ01000002.1"/>
</dbReference>
<evidence type="ECO:0000313" key="2">
    <source>
        <dbReference type="EMBL" id="GGG43963.1"/>
    </source>
</evidence>
<reference evidence="2" key="1">
    <citation type="journal article" date="2014" name="Int. J. Syst. Evol. Microbiol.">
        <title>Complete genome sequence of Corynebacterium casei LMG S-19264T (=DSM 44701T), isolated from a smear-ripened cheese.</title>
        <authorList>
            <consortium name="US DOE Joint Genome Institute (JGI-PGF)"/>
            <person name="Walter F."/>
            <person name="Albersmeier A."/>
            <person name="Kalinowski J."/>
            <person name="Ruckert C."/>
        </authorList>
    </citation>
    <scope>NUCLEOTIDE SEQUENCE</scope>
    <source>
        <strain evidence="2">CGMCC 1.12751</strain>
    </source>
</reference>
<gene>
    <name evidence="2" type="ORF">GCM10010976_14440</name>
</gene>
<dbReference type="AlphaFoldDB" id="A0A917LMW2"/>
<feature type="signal peptide" evidence="1">
    <location>
        <begin position="1"/>
        <end position="23"/>
    </location>
</feature>
<proteinExistence type="predicted"/>
<name>A0A917LMW2_9FLAO</name>
<evidence type="ECO:0000313" key="3">
    <source>
        <dbReference type="Proteomes" id="UP000625976"/>
    </source>
</evidence>
<feature type="chain" id="PRO_5036996187" description="Cell wall anchor protein" evidence="1">
    <location>
        <begin position="24"/>
        <end position="486"/>
    </location>
</feature>
<dbReference type="Proteomes" id="UP000625976">
    <property type="component" value="Unassembled WGS sequence"/>
</dbReference>